<proteinExistence type="predicted"/>
<organism evidence="2 3">
    <name type="scientific">Alkaliphilus pronyensis</name>
    <dbReference type="NCBI Taxonomy" id="1482732"/>
    <lineage>
        <taxon>Bacteria</taxon>
        <taxon>Bacillati</taxon>
        <taxon>Bacillota</taxon>
        <taxon>Clostridia</taxon>
        <taxon>Peptostreptococcales</taxon>
        <taxon>Natronincolaceae</taxon>
        <taxon>Alkaliphilus</taxon>
    </lineage>
</organism>
<dbReference type="Proteomes" id="UP000432715">
    <property type="component" value="Unassembled WGS sequence"/>
</dbReference>
<evidence type="ECO:0000313" key="3">
    <source>
        <dbReference type="Proteomes" id="UP000432715"/>
    </source>
</evidence>
<evidence type="ECO:0000256" key="1">
    <source>
        <dbReference type="SAM" id="Phobius"/>
    </source>
</evidence>
<feature type="transmembrane region" description="Helical" evidence="1">
    <location>
        <begin position="262"/>
        <end position="283"/>
    </location>
</feature>
<keyword evidence="1" id="KW-0812">Transmembrane</keyword>
<keyword evidence="1" id="KW-0472">Membrane</keyword>
<keyword evidence="3" id="KW-1185">Reference proteome</keyword>
<protein>
    <submittedName>
        <fullName evidence="2">Secretion protein F</fullName>
    </submittedName>
</protein>
<reference evidence="2 3" key="1">
    <citation type="submission" date="2019-10" db="EMBL/GenBank/DDBJ databases">
        <title>Alkaliphilus serpentinus sp. nov. and Alkaliphilus pronyensis sp. nov., two novel anaerobic alkaliphilic species isolated from the serpentinized-hosted hydrothermal field of the Prony Bay (New Caledonia).</title>
        <authorList>
            <person name="Postec A."/>
        </authorList>
    </citation>
    <scope>NUCLEOTIDE SEQUENCE [LARGE SCALE GENOMIC DNA]</scope>
    <source>
        <strain evidence="2 3">LacV</strain>
    </source>
</reference>
<dbReference type="RefSeq" id="WP_151860344.1">
    <property type="nucleotide sequence ID" value="NZ_WBZC01000012.1"/>
</dbReference>
<gene>
    <name evidence="2" type="ORF">F8154_04210</name>
</gene>
<accession>A0A6I0F1R4</accession>
<name>A0A6I0F1R4_9FIRM</name>
<keyword evidence="1" id="KW-1133">Transmembrane helix</keyword>
<sequence length="290" mass="33434">MIQILLLFSISFSLGVYLILKDLLKLPSGRAVKAVHVIDKRERKKSKNFEVLINEWAIRLSKVVHMTDYSRRRLTATLKSANIKLSPETFVARAWLKAGMMLLFIIPALFIFPMVFPVVLFLAVAVYFKEIRSADESVRKRREDIEFELPRFVSTLSQELKANRNVLNILETYKQNAGKSFKNELEITVADMKSGSYESALTRMEARLNSPSLSETIRGLIGVLRGDDGVVYFQMLSHDLKQLELQRLKTIAMKRPAKIRKYSFAMLFCFLMMYLSVMFVEIIETLGKLF</sequence>
<dbReference type="AlphaFoldDB" id="A0A6I0F1R4"/>
<dbReference type="EMBL" id="WBZC01000012">
    <property type="protein sequence ID" value="KAB3536288.1"/>
    <property type="molecule type" value="Genomic_DNA"/>
</dbReference>
<feature type="transmembrane region" description="Helical" evidence="1">
    <location>
        <begin position="100"/>
        <end position="128"/>
    </location>
</feature>
<dbReference type="OrthoDB" id="9786505at2"/>
<comment type="caution">
    <text evidence="2">The sequence shown here is derived from an EMBL/GenBank/DDBJ whole genome shotgun (WGS) entry which is preliminary data.</text>
</comment>
<evidence type="ECO:0000313" key="2">
    <source>
        <dbReference type="EMBL" id="KAB3536288.1"/>
    </source>
</evidence>